<protein>
    <recommendedName>
        <fullName evidence="7">Acetyl-CoA hydrolase</fullName>
    </recommendedName>
</protein>
<dbReference type="AlphaFoldDB" id="A0A8K0KN11"/>
<name>A0A8K0KN11_LADFU</name>
<evidence type="ECO:0000259" key="3">
    <source>
        <dbReference type="Pfam" id="PF02550"/>
    </source>
</evidence>
<keyword evidence="2" id="KW-0808">Transferase</keyword>
<dbReference type="Pfam" id="PF13336">
    <property type="entry name" value="AcetylCoA_hyd_C"/>
    <property type="match status" value="1"/>
</dbReference>
<dbReference type="InterPro" id="IPR026888">
    <property type="entry name" value="AcetylCoA_hyd_C"/>
</dbReference>
<dbReference type="GO" id="GO:0005739">
    <property type="term" value="C:mitochondrion"/>
    <property type="evidence" value="ECO:0007669"/>
    <property type="project" value="TreeGrafter"/>
</dbReference>
<dbReference type="SUPFAM" id="SSF100950">
    <property type="entry name" value="NagB/RpiA/CoA transferase-like"/>
    <property type="match status" value="2"/>
</dbReference>
<dbReference type="InterPro" id="IPR003702">
    <property type="entry name" value="ActCoA_hydro_N"/>
</dbReference>
<evidence type="ECO:0008006" key="7">
    <source>
        <dbReference type="Google" id="ProtNLM"/>
    </source>
</evidence>
<dbReference type="Proteomes" id="UP000792457">
    <property type="component" value="Unassembled WGS sequence"/>
</dbReference>
<dbReference type="Gene3D" id="3.40.1080.10">
    <property type="entry name" value="Glutaconate Coenzyme A-transferase"/>
    <property type="match status" value="1"/>
</dbReference>
<evidence type="ECO:0000256" key="1">
    <source>
        <dbReference type="ARBA" id="ARBA00009632"/>
    </source>
</evidence>
<dbReference type="OrthoDB" id="10250396at2759"/>
<evidence type="ECO:0000313" key="6">
    <source>
        <dbReference type="Proteomes" id="UP000792457"/>
    </source>
</evidence>
<dbReference type="Pfam" id="PF02550">
    <property type="entry name" value="AcetylCoA_hydro"/>
    <property type="match status" value="1"/>
</dbReference>
<keyword evidence="6" id="KW-1185">Reference proteome</keyword>
<dbReference type="InterPro" id="IPR038460">
    <property type="entry name" value="AcetylCoA_hyd_C_sf"/>
</dbReference>
<evidence type="ECO:0000313" key="5">
    <source>
        <dbReference type="EMBL" id="KAG8237820.1"/>
    </source>
</evidence>
<comment type="caution">
    <text evidence="5">The sequence shown here is derived from an EMBL/GenBank/DDBJ whole genome shotgun (WGS) entry which is preliminary data.</text>
</comment>
<dbReference type="InterPro" id="IPR037171">
    <property type="entry name" value="NagB/RpiA_transferase-like"/>
</dbReference>
<organism evidence="5 6">
    <name type="scientific">Ladona fulva</name>
    <name type="common">Scarce chaser dragonfly</name>
    <name type="synonym">Libellula fulva</name>
    <dbReference type="NCBI Taxonomy" id="123851"/>
    <lineage>
        <taxon>Eukaryota</taxon>
        <taxon>Metazoa</taxon>
        <taxon>Ecdysozoa</taxon>
        <taxon>Arthropoda</taxon>
        <taxon>Hexapoda</taxon>
        <taxon>Insecta</taxon>
        <taxon>Pterygota</taxon>
        <taxon>Palaeoptera</taxon>
        <taxon>Odonata</taxon>
        <taxon>Epiprocta</taxon>
        <taxon>Anisoptera</taxon>
        <taxon>Libelluloidea</taxon>
        <taxon>Libellulidae</taxon>
        <taxon>Ladona</taxon>
    </lineage>
</organism>
<dbReference type="Gene3D" id="3.40.1080.20">
    <property type="entry name" value="Acetyl-CoA hydrolase/transferase C-terminal domain"/>
    <property type="match status" value="1"/>
</dbReference>
<dbReference type="FunFam" id="3.40.1080.20:FF:000002">
    <property type="entry name" value="Acetyl-CoA hydrolase/transferase"/>
    <property type="match status" value="1"/>
</dbReference>
<proteinExistence type="inferred from homology"/>
<dbReference type="GO" id="GO:0008775">
    <property type="term" value="F:acetate CoA-transferase activity"/>
    <property type="evidence" value="ECO:0007669"/>
    <property type="project" value="InterPro"/>
</dbReference>
<comment type="similarity">
    <text evidence="1">Belongs to the acetyl-CoA hydrolase/transferase family.</text>
</comment>
<feature type="domain" description="Acetyl-CoA hydrolase/transferase C-terminal" evidence="4">
    <location>
        <begin position="243"/>
        <end position="397"/>
    </location>
</feature>
<reference evidence="5" key="2">
    <citation type="submission" date="2017-10" db="EMBL/GenBank/DDBJ databases">
        <title>Ladona fulva Genome sequencing and assembly.</title>
        <authorList>
            <person name="Murali S."/>
            <person name="Richards S."/>
            <person name="Bandaranaike D."/>
            <person name="Bellair M."/>
            <person name="Blankenburg K."/>
            <person name="Chao H."/>
            <person name="Dinh H."/>
            <person name="Doddapaneni H."/>
            <person name="Dugan-Rocha S."/>
            <person name="Elkadiri S."/>
            <person name="Gnanaolivu R."/>
            <person name="Hernandez B."/>
            <person name="Skinner E."/>
            <person name="Javaid M."/>
            <person name="Lee S."/>
            <person name="Li M."/>
            <person name="Ming W."/>
            <person name="Munidasa M."/>
            <person name="Muniz J."/>
            <person name="Nguyen L."/>
            <person name="Hughes D."/>
            <person name="Osuji N."/>
            <person name="Pu L.-L."/>
            <person name="Puazo M."/>
            <person name="Qu C."/>
            <person name="Quiroz J."/>
            <person name="Raj R."/>
            <person name="Weissenberger G."/>
            <person name="Xin Y."/>
            <person name="Zou X."/>
            <person name="Han Y."/>
            <person name="Worley K."/>
            <person name="Muzny D."/>
            <person name="Gibbs R."/>
        </authorList>
    </citation>
    <scope>NUCLEOTIDE SEQUENCE</scope>
    <source>
        <strain evidence="5">Sampled in the wild</strain>
    </source>
</reference>
<gene>
    <name evidence="5" type="ORF">J437_LFUL002429</name>
</gene>
<reference evidence="5" key="1">
    <citation type="submission" date="2013-04" db="EMBL/GenBank/DDBJ databases">
        <authorList>
            <person name="Qu J."/>
            <person name="Murali S.C."/>
            <person name="Bandaranaike D."/>
            <person name="Bellair M."/>
            <person name="Blankenburg K."/>
            <person name="Chao H."/>
            <person name="Dinh H."/>
            <person name="Doddapaneni H."/>
            <person name="Downs B."/>
            <person name="Dugan-Rocha S."/>
            <person name="Elkadiri S."/>
            <person name="Gnanaolivu R.D."/>
            <person name="Hernandez B."/>
            <person name="Javaid M."/>
            <person name="Jayaseelan J.C."/>
            <person name="Lee S."/>
            <person name="Li M."/>
            <person name="Ming W."/>
            <person name="Munidasa M."/>
            <person name="Muniz J."/>
            <person name="Nguyen L."/>
            <person name="Ongeri F."/>
            <person name="Osuji N."/>
            <person name="Pu L.-L."/>
            <person name="Puazo M."/>
            <person name="Qu C."/>
            <person name="Quiroz J."/>
            <person name="Raj R."/>
            <person name="Weissenberger G."/>
            <person name="Xin Y."/>
            <person name="Zou X."/>
            <person name="Han Y."/>
            <person name="Richards S."/>
            <person name="Worley K."/>
            <person name="Muzny D."/>
            <person name="Gibbs R."/>
        </authorList>
    </citation>
    <scope>NUCLEOTIDE SEQUENCE</scope>
    <source>
        <strain evidence="5">Sampled in the wild</strain>
    </source>
</reference>
<sequence>MEWEGNAWVECGRGAYGQQRRGMCTPLAPALLPKVELAVGPHRNELKGIFRSLSLFMAANVRKPVAEGRSDAVPIFLQDIPRLFHQKILRPDVSPPDKHGYCSLGTSVDCVRAALMHSKKIIALVNEKMPRTFGDAIVHSSHFDAAVKVNVPLPQHGGKAPTEIETKIGKLIAENLVVDGATLQMGIGSIPDSVLSALTDHKDLGVHSEMFADGIVDLVALGAVTNRYKPFHRGRIVGSFLIGSQKLYDFVDDNPFIEMLEINYVNNTGIIARNPNMTAINSCIEVDLSGQVVSDSIGTRMYSGFGGQVDFIRGAAEGTDGKGKPIIALPSTTNKGESKISPFIKQGAGVVTTRAHVHYVVTEYGIAYLFGKSLRQRSYELIKIAHPNHRESLEKAAFERLKCMPSP</sequence>
<feature type="domain" description="Acetyl-CoA hydrolase/transferase N-terminal" evidence="3">
    <location>
        <begin position="49"/>
        <end position="145"/>
    </location>
</feature>
<dbReference type="PANTHER" id="PTHR21432:SF20">
    <property type="entry name" value="ACETYL-COA HYDROLASE"/>
    <property type="match status" value="1"/>
</dbReference>
<evidence type="ECO:0000259" key="4">
    <source>
        <dbReference type="Pfam" id="PF13336"/>
    </source>
</evidence>
<dbReference type="GO" id="GO:0006083">
    <property type="term" value="P:acetate metabolic process"/>
    <property type="evidence" value="ECO:0007669"/>
    <property type="project" value="InterPro"/>
</dbReference>
<evidence type="ECO:0000256" key="2">
    <source>
        <dbReference type="ARBA" id="ARBA00022679"/>
    </source>
</evidence>
<accession>A0A8K0KN11</accession>
<dbReference type="Gene3D" id="3.30.750.70">
    <property type="entry name" value="4-hydroxybutyrate coenzyme like domains"/>
    <property type="match status" value="1"/>
</dbReference>
<dbReference type="InterPro" id="IPR046433">
    <property type="entry name" value="ActCoA_hydro"/>
</dbReference>
<dbReference type="PANTHER" id="PTHR21432">
    <property type="entry name" value="ACETYL-COA HYDROLASE-RELATED"/>
    <property type="match status" value="1"/>
</dbReference>
<dbReference type="EMBL" id="KZ309230">
    <property type="protein sequence ID" value="KAG8237820.1"/>
    <property type="molecule type" value="Genomic_DNA"/>
</dbReference>